<evidence type="ECO:0000313" key="2">
    <source>
        <dbReference type="Proteomes" id="UP000187283"/>
    </source>
</evidence>
<sequence length="51" mass="5827">MLDGLQDEFTDPFSASSVLQSESNTAKEKITFEYLFGNDSKSFAKFIVEKW</sequence>
<gene>
    <name evidence="1" type="ORF">AYI70_g743</name>
</gene>
<proteinExistence type="predicted"/>
<feature type="non-terminal residue" evidence="1">
    <location>
        <position position="51"/>
    </location>
</feature>
<keyword evidence="2" id="KW-1185">Reference proteome</keyword>
<protein>
    <submittedName>
        <fullName evidence="1">Uncharacterized protein</fullName>
    </submittedName>
</protein>
<dbReference type="EMBL" id="LSSN01000133">
    <property type="protein sequence ID" value="OMJ25655.1"/>
    <property type="molecule type" value="Genomic_DNA"/>
</dbReference>
<evidence type="ECO:0000313" key="1">
    <source>
        <dbReference type="EMBL" id="OMJ25655.1"/>
    </source>
</evidence>
<dbReference type="Proteomes" id="UP000187283">
    <property type="component" value="Unassembled WGS sequence"/>
</dbReference>
<dbReference type="AlphaFoldDB" id="A0A1R1YFS3"/>
<accession>A0A1R1YFS3</accession>
<reference evidence="1 2" key="1">
    <citation type="submission" date="2017-01" db="EMBL/GenBank/DDBJ databases">
        <authorList>
            <person name="Mah S.A."/>
            <person name="Swanson W.J."/>
            <person name="Moy G.W."/>
            <person name="Vacquier V.D."/>
        </authorList>
    </citation>
    <scope>NUCLEOTIDE SEQUENCE [LARGE SCALE GENOMIC DNA]</scope>
    <source>
        <strain evidence="1 2">GSMNP</strain>
    </source>
</reference>
<comment type="caution">
    <text evidence="1">The sequence shown here is derived from an EMBL/GenBank/DDBJ whole genome shotgun (WGS) entry which is preliminary data.</text>
</comment>
<organism evidence="1 2">
    <name type="scientific">Smittium culicis</name>
    <dbReference type="NCBI Taxonomy" id="133412"/>
    <lineage>
        <taxon>Eukaryota</taxon>
        <taxon>Fungi</taxon>
        <taxon>Fungi incertae sedis</taxon>
        <taxon>Zoopagomycota</taxon>
        <taxon>Kickxellomycotina</taxon>
        <taxon>Harpellomycetes</taxon>
        <taxon>Harpellales</taxon>
        <taxon>Legeriomycetaceae</taxon>
        <taxon>Smittium</taxon>
    </lineage>
</organism>
<name>A0A1R1YFS3_9FUNG</name>